<dbReference type="PANTHER" id="PTHR22878">
    <property type="entry name" value="DYNEIN HEAVY CHAIN 6, AXONEMAL-LIKE-RELATED"/>
    <property type="match status" value="1"/>
</dbReference>
<dbReference type="GO" id="GO:0030286">
    <property type="term" value="C:dynein complex"/>
    <property type="evidence" value="ECO:0007669"/>
    <property type="project" value="InterPro"/>
</dbReference>
<dbReference type="Pfam" id="PF12775">
    <property type="entry name" value="AAA_7"/>
    <property type="match status" value="1"/>
</dbReference>
<proteinExistence type="predicted"/>
<sequence>MDHDGWYDRKELVFRKLVDLSFFAAMGPPDGGRNSISPRYVCHFNIIAYSTFDDASMQRIFQSIFDWWLSKEQFDNGFLKLSGSIIAATMDMYKAAMLNLLPTPSKSHYTFNLRDFARVVQGMLLSSKEDFEKPADLMLL</sequence>
<feature type="domain" description="Dynein heavy chain 3 AAA+ lid" evidence="1">
    <location>
        <begin position="86"/>
        <end position="138"/>
    </location>
</feature>
<accession>A0A0M0K637</accession>
<dbReference type="SUPFAM" id="SSF52540">
    <property type="entry name" value="P-loop containing nucleoside triphosphate hydrolases"/>
    <property type="match status" value="1"/>
</dbReference>
<dbReference type="PANTHER" id="PTHR22878:SF70">
    <property type="entry name" value="DYNEIN HEAVY CHAIN 2, AXONEMAL"/>
    <property type="match status" value="1"/>
</dbReference>
<dbReference type="Gene3D" id="3.40.50.300">
    <property type="entry name" value="P-loop containing nucleotide triphosphate hydrolases"/>
    <property type="match status" value="1"/>
</dbReference>
<evidence type="ECO:0000259" key="1">
    <source>
        <dbReference type="Pfam" id="PF17857"/>
    </source>
</evidence>
<dbReference type="InterPro" id="IPR027417">
    <property type="entry name" value="P-loop_NTPase"/>
</dbReference>
<dbReference type="Gene3D" id="1.20.920.30">
    <property type="match status" value="1"/>
</dbReference>
<name>A0A0M0K637_9EUKA</name>
<dbReference type="Pfam" id="PF17857">
    <property type="entry name" value="AAA_lid_1"/>
    <property type="match status" value="1"/>
</dbReference>
<dbReference type="GO" id="GO:0051959">
    <property type="term" value="F:dynein light intermediate chain binding"/>
    <property type="evidence" value="ECO:0007669"/>
    <property type="project" value="InterPro"/>
</dbReference>
<gene>
    <name evidence="2" type="ORF">Ctob_016517</name>
</gene>
<dbReference type="InterPro" id="IPR041589">
    <property type="entry name" value="DNAH3_AAA_lid_1"/>
</dbReference>
<dbReference type="OrthoDB" id="424310at2759"/>
<dbReference type="GO" id="GO:0007018">
    <property type="term" value="P:microtubule-based movement"/>
    <property type="evidence" value="ECO:0007669"/>
    <property type="project" value="InterPro"/>
</dbReference>
<dbReference type="AlphaFoldDB" id="A0A0M0K637"/>
<dbReference type="EMBL" id="JWZX01001272">
    <property type="protein sequence ID" value="KOO34274.1"/>
    <property type="molecule type" value="Genomic_DNA"/>
</dbReference>
<organism evidence="2 3">
    <name type="scientific">Chrysochromulina tobinii</name>
    <dbReference type="NCBI Taxonomy" id="1460289"/>
    <lineage>
        <taxon>Eukaryota</taxon>
        <taxon>Haptista</taxon>
        <taxon>Haptophyta</taxon>
        <taxon>Prymnesiophyceae</taxon>
        <taxon>Prymnesiales</taxon>
        <taxon>Chrysochromulinaceae</taxon>
        <taxon>Chrysochromulina</taxon>
    </lineage>
</organism>
<comment type="caution">
    <text evidence="2">The sequence shown here is derived from an EMBL/GenBank/DDBJ whole genome shotgun (WGS) entry which is preliminary data.</text>
</comment>
<reference evidence="3" key="1">
    <citation type="journal article" date="2015" name="PLoS Genet.">
        <title>Genome Sequence and Transcriptome Analyses of Chrysochromulina tobin: Metabolic Tools for Enhanced Algal Fitness in the Prominent Order Prymnesiales (Haptophyceae).</title>
        <authorList>
            <person name="Hovde B.T."/>
            <person name="Deodato C.R."/>
            <person name="Hunsperger H.M."/>
            <person name="Ryken S.A."/>
            <person name="Yost W."/>
            <person name="Jha R.K."/>
            <person name="Patterson J."/>
            <person name="Monnat R.J. Jr."/>
            <person name="Barlow S.B."/>
            <person name="Starkenburg S.R."/>
            <person name="Cattolico R.A."/>
        </authorList>
    </citation>
    <scope>NUCLEOTIDE SEQUENCE</scope>
    <source>
        <strain evidence="3">CCMP291</strain>
    </source>
</reference>
<dbReference type="GO" id="GO:0045505">
    <property type="term" value="F:dynein intermediate chain binding"/>
    <property type="evidence" value="ECO:0007669"/>
    <property type="project" value="InterPro"/>
</dbReference>
<protein>
    <submittedName>
        <fullName evidence="2">Dynein heavy chain</fullName>
    </submittedName>
</protein>
<evidence type="ECO:0000313" key="2">
    <source>
        <dbReference type="EMBL" id="KOO34274.1"/>
    </source>
</evidence>
<evidence type="ECO:0000313" key="3">
    <source>
        <dbReference type="Proteomes" id="UP000037460"/>
    </source>
</evidence>
<dbReference type="InterPro" id="IPR026983">
    <property type="entry name" value="DHC"/>
</dbReference>
<keyword evidence="3" id="KW-1185">Reference proteome</keyword>
<dbReference type="Proteomes" id="UP000037460">
    <property type="component" value="Unassembled WGS sequence"/>
</dbReference>